<evidence type="ECO:0000256" key="1">
    <source>
        <dbReference type="ARBA" id="ARBA00023015"/>
    </source>
</evidence>
<dbReference type="Pfam" id="PF13490">
    <property type="entry name" value="zf-HC2"/>
    <property type="match status" value="1"/>
</dbReference>
<keyword evidence="3" id="KW-0472">Membrane</keyword>
<reference evidence="5 6" key="1">
    <citation type="submission" date="2020-02" db="EMBL/GenBank/DDBJ databases">
        <title>Geodermatophilus sabuli CPCC 205279 I12A-02694.</title>
        <authorList>
            <person name="Jiang Z."/>
        </authorList>
    </citation>
    <scope>NUCLEOTIDE SEQUENCE [LARGE SCALE GENOMIC DNA]</scope>
    <source>
        <strain evidence="5 6">I12A-02694</strain>
    </source>
</reference>
<name>A0A7K3W2Y0_9ACTN</name>
<accession>A0A7K3W2Y0</accession>
<evidence type="ECO:0000256" key="3">
    <source>
        <dbReference type="SAM" id="Phobius"/>
    </source>
</evidence>
<dbReference type="InterPro" id="IPR041916">
    <property type="entry name" value="Anti_sigma_zinc_sf"/>
</dbReference>
<dbReference type="InterPro" id="IPR027383">
    <property type="entry name" value="Znf_put"/>
</dbReference>
<keyword evidence="6" id="KW-1185">Reference proteome</keyword>
<organism evidence="5 6">
    <name type="scientific">Geodermatophilus sabuli</name>
    <dbReference type="NCBI Taxonomy" id="1564158"/>
    <lineage>
        <taxon>Bacteria</taxon>
        <taxon>Bacillati</taxon>
        <taxon>Actinomycetota</taxon>
        <taxon>Actinomycetes</taxon>
        <taxon>Geodermatophilales</taxon>
        <taxon>Geodermatophilaceae</taxon>
        <taxon>Geodermatophilus</taxon>
    </lineage>
</organism>
<evidence type="ECO:0000313" key="6">
    <source>
        <dbReference type="Proteomes" id="UP000470246"/>
    </source>
</evidence>
<proteinExistence type="predicted"/>
<keyword evidence="3" id="KW-1133">Transmembrane helix</keyword>
<dbReference type="RefSeq" id="WP_163482363.1">
    <property type="nucleotide sequence ID" value="NZ_JAAGWF010000015.1"/>
</dbReference>
<dbReference type="Proteomes" id="UP000470246">
    <property type="component" value="Unassembled WGS sequence"/>
</dbReference>
<dbReference type="AlphaFoldDB" id="A0A7K3W2Y0"/>
<keyword evidence="2" id="KW-0804">Transcription</keyword>
<sequence length="211" mass="21425">MSCTAVVPDLGAYVLGALAPEDRRRVAEHLRGCADCRAEEAELAALPGLLALVDPADLSTPSIVPSPDLFDRVSAAAARPAHPTRSRRRLLLVAAALVLLFGGVAAGVATWAAREDGTTVSASAGAAEITVTTSSGGGGTVIDVDVAGLAPSGECRLVAVDGEGREHAAGEWTVDERGGGSWRGWADVDADAVIMVVLQDGEGTPLVRAPL</sequence>
<feature type="transmembrane region" description="Helical" evidence="3">
    <location>
        <begin position="90"/>
        <end position="113"/>
    </location>
</feature>
<keyword evidence="1" id="KW-0805">Transcription regulation</keyword>
<dbReference type="Gene3D" id="1.10.10.1320">
    <property type="entry name" value="Anti-sigma factor, zinc-finger domain"/>
    <property type="match status" value="1"/>
</dbReference>
<keyword evidence="3" id="KW-0812">Transmembrane</keyword>
<evidence type="ECO:0000256" key="2">
    <source>
        <dbReference type="ARBA" id="ARBA00023163"/>
    </source>
</evidence>
<feature type="domain" description="Putative zinc-finger" evidence="4">
    <location>
        <begin position="3"/>
        <end position="37"/>
    </location>
</feature>
<dbReference type="EMBL" id="JAAGWF010000015">
    <property type="protein sequence ID" value="NEK58988.1"/>
    <property type="molecule type" value="Genomic_DNA"/>
</dbReference>
<evidence type="ECO:0000259" key="4">
    <source>
        <dbReference type="Pfam" id="PF13490"/>
    </source>
</evidence>
<evidence type="ECO:0000313" key="5">
    <source>
        <dbReference type="EMBL" id="NEK58988.1"/>
    </source>
</evidence>
<comment type="caution">
    <text evidence="5">The sequence shown here is derived from an EMBL/GenBank/DDBJ whole genome shotgun (WGS) entry which is preliminary data.</text>
</comment>
<gene>
    <name evidence="5" type="ORF">GCU56_14040</name>
</gene>
<protein>
    <submittedName>
        <fullName evidence="5">Zf-HC2 domain-containing protein</fullName>
    </submittedName>
</protein>